<dbReference type="GO" id="GO:0005829">
    <property type="term" value="C:cytosol"/>
    <property type="evidence" value="ECO:0007669"/>
    <property type="project" value="TreeGrafter"/>
</dbReference>
<dbReference type="Gramene" id="ESW33448">
    <property type="protein sequence ID" value="ESW33448"/>
    <property type="gene ID" value="PHAVU_001G070300g"/>
</dbReference>
<dbReference type="SUPFAM" id="SSF53335">
    <property type="entry name" value="S-adenosyl-L-methionine-dependent methyltransferases"/>
    <property type="match status" value="1"/>
</dbReference>
<dbReference type="InterPro" id="IPR029063">
    <property type="entry name" value="SAM-dependent_MTases_sf"/>
</dbReference>
<dbReference type="PANTHER" id="PTHR43530:SF1">
    <property type="entry name" value="QUEUINE TRNA-RIBOSYLTRANSFERASE CATALYTIC SUBUNIT 1"/>
    <property type="match status" value="1"/>
</dbReference>
<name>V7CVN9_PHAVU</name>
<gene>
    <name evidence="3" type="ORF">PHAVU_001G070300g</name>
</gene>
<keyword evidence="4" id="KW-1185">Reference proteome</keyword>
<dbReference type="NCBIfam" id="TIGR00449">
    <property type="entry name" value="tgt_general"/>
    <property type="match status" value="1"/>
</dbReference>
<organism evidence="3 4">
    <name type="scientific">Phaseolus vulgaris</name>
    <name type="common">Kidney bean</name>
    <name type="synonym">French bean</name>
    <dbReference type="NCBI Taxonomy" id="3885"/>
    <lineage>
        <taxon>Eukaryota</taxon>
        <taxon>Viridiplantae</taxon>
        <taxon>Streptophyta</taxon>
        <taxon>Embryophyta</taxon>
        <taxon>Tracheophyta</taxon>
        <taxon>Spermatophyta</taxon>
        <taxon>Magnoliopsida</taxon>
        <taxon>eudicotyledons</taxon>
        <taxon>Gunneridae</taxon>
        <taxon>Pentapetalae</taxon>
        <taxon>rosids</taxon>
        <taxon>fabids</taxon>
        <taxon>Fabales</taxon>
        <taxon>Fabaceae</taxon>
        <taxon>Papilionoideae</taxon>
        <taxon>50 kb inversion clade</taxon>
        <taxon>NPAAA clade</taxon>
        <taxon>indigoferoid/millettioid clade</taxon>
        <taxon>Phaseoleae</taxon>
        <taxon>Phaseolus</taxon>
    </lineage>
</organism>
<dbReference type="eggNOG" id="KOG3908">
    <property type="taxonomic scope" value="Eukaryota"/>
</dbReference>
<dbReference type="PANTHER" id="PTHR43530">
    <property type="entry name" value="QUEUINE TRNA-RIBOSYLTRANSFERASE CATALYTIC SUBUNIT 1"/>
    <property type="match status" value="1"/>
</dbReference>
<accession>V7CVN9</accession>
<dbReference type="AlphaFoldDB" id="V7CVN9"/>
<protein>
    <recommendedName>
        <fullName evidence="2">tRNA-guanine(15) transglycosylase-like domain-containing protein</fullName>
    </recommendedName>
</protein>
<evidence type="ECO:0000313" key="3">
    <source>
        <dbReference type="EMBL" id="ESW33448.1"/>
    </source>
</evidence>
<dbReference type="OrthoDB" id="10249838at2759"/>
<dbReference type="STRING" id="3885.V7CVN9"/>
<dbReference type="GO" id="GO:0032259">
    <property type="term" value="P:methylation"/>
    <property type="evidence" value="ECO:0007669"/>
    <property type="project" value="UniProtKB-KW"/>
</dbReference>
<dbReference type="GO" id="GO:0006400">
    <property type="term" value="P:tRNA modification"/>
    <property type="evidence" value="ECO:0007669"/>
    <property type="project" value="InterPro"/>
</dbReference>
<dbReference type="SUPFAM" id="SSF51713">
    <property type="entry name" value="tRNA-guanine transglycosylase"/>
    <property type="match status" value="1"/>
</dbReference>
<dbReference type="SMR" id="V7CVN9"/>
<dbReference type="GO" id="GO:0000049">
    <property type="term" value="F:tRNA binding"/>
    <property type="evidence" value="ECO:0007669"/>
    <property type="project" value="UniProtKB-KW"/>
</dbReference>
<dbReference type="GO" id="GO:0016423">
    <property type="term" value="F:tRNA (guanine) methyltransferase activity"/>
    <property type="evidence" value="ECO:0007669"/>
    <property type="project" value="InterPro"/>
</dbReference>
<sequence>MYRTLRWIDRCIAAHKRPHDQNLFGIVQGGLDPILRDICAKGLVEHNLPERALGADMYDCVYPTRTTRFGTALIPEGVLKLKHKAMADDTHPIDPTCPCMVCKNYTRAYIQCRMDSRAKINSPRLRTLMSAIHQKGYAASRSHIATNAIKTNFPMTECIKIAKELLQVSIA</sequence>
<evidence type="ECO:0000259" key="2">
    <source>
        <dbReference type="Pfam" id="PF01702"/>
    </source>
</evidence>
<evidence type="ECO:0000256" key="1">
    <source>
        <dbReference type="ARBA" id="ARBA00022833"/>
    </source>
</evidence>
<dbReference type="EMBL" id="CM002288">
    <property type="protein sequence ID" value="ESW33448.1"/>
    <property type="molecule type" value="Genomic_DNA"/>
</dbReference>
<evidence type="ECO:0000313" key="4">
    <source>
        <dbReference type="Proteomes" id="UP000000226"/>
    </source>
</evidence>
<dbReference type="InterPro" id="IPR036511">
    <property type="entry name" value="TGT-like_sf"/>
</dbReference>
<dbReference type="Gene3D" id="3.20.20.105">
    <property type="entry name" value="Queuine tRNA-ribosyltransferase-like"/>
    <property type="match status" value="2"/>
</dbReference>
<proteinExistence type="predicted"/>
<keyword evidence="1" id="KW-0862">Zinc</keyword>
<reference evidence="4" key="1">
    <citation type="journal article" date="2014" name="Nat. Genet.">
        <title>A reference genome for common bean and genome-wide analysis of dual domestications.</title>
        <authorList>
            <person name="Schmutz J."/>
            <person name="McClean P.E."/>
            <person name="Mamidi S."/>
            <person name="Wu G.A."/>
            <person name="Cannon S.B."/>
            <person name="Grimwood J."/>
            <person name="Jenkins J."/>
            <person name="Shu S."/>
            <person name="Song Q."/>
            <person name="Chavarro C."/>
            <person name="Torres-Torres M."/>
            <person name="Geffroy V."/>
            <person name="Moghaddam S.M."/>
            <person name="Gao D."/>
            <person name="Abernathy B."/>
            <person name="Barry K."/>
            <person name="Blair M."/>
            <person name="Brick M.A."/>
            <person name="Chovatia M."/>
            <person name="Gepts P."/>
            <person name="Goodstein D.M."/>
            <person name="Gonzales M."/>
            <person name="Hellsten U."/>
            <person name="Hyten D.L."/>
            <person name="Jia G."/>
            <person name="Kelly J.D."/>
            <person name="Kudrna D."/>
            <person name="Lee R."/>
            <person name="Richard M.M."/>
            <person name="Miklas P.N."/>
            <person name="Osorno J.M."/>
            <person name="Rodrigues J."/>
            <person name="Thareau V."/>
            <person name="Urrea C.A."/>
            <person name="Wang M."/>
            <person name="Yu Y."/>
            <person name="Zhang M."/>
            <person name="Wing R.A."/>
            <person name="Cregan P.B."/>
            <person name="Rokhsar D.S."/>
            <person name="Jackson S.A."/>
        </authorList>
    </citation>
    <scope>NUCLEOTIDE SEQUENCE [LARGE SCALE GENOMIC DNA]</scope>
    <source>
        <strain evidence="4">cv. G19833</strain>
    </source>
</reference>
<dbReference type="Pfam" id="PF01702">
    <property type="entry name" value="TGT"/>
    <property type="match status" value="1"/>
</dbReference>
<feature type="domain" description="tRNA-guanine(15) transglycosylase-like" evidence="2">
    <location>
        <begin position="52"/>
        <end position="113"/>
    </location>
</feature>
<dbReference type="GO" id="GO:0008479">
    <property type="term" value="F:tRNA-guanosine(34) queuine transglycosylase activity"/>
    <property type="evidence" value="ECO:0007669"/>
    <property type="project" value="TreeGrafter"/>
</dbReference>
<dbReference type="Proteomes" id="UP000000226">
    <property type="component" value="Chromosome 1"/>
</dbReference>
<dbReference type="InterPro" id="IPR002616">
    <property type="entry name" value="tRNA_ribo_trans-like"/>
</dbReference>